<evidence type="ECO:0000313" key="3">
    <source>
        <dbReference type="Proteomes" id="UP000244450"/>
    </source>
</evidence>
<feature type="chain" id="PRO_5015594166" evidence="1">
    <location>
        <begin position="23"/>
        <end position="168"/>
    </location>
</feature>
<keyword evidence="2" id="KW-0548">Nucleotidyltransferase</keyword>
<organism evidence="2 3">
    <name type="scientific">Chitinophaga parva</name>
    <dbReference type="NCBI Taxonomy" id="2169414"/>
    <lineage>
        <taxon>Bacteria</taxon>
        <taxon>Pseudomonadati</taxon>
        <taxon>Bacteroidota</taxon>
        <taxon>Chitinophagia</taxon>
        <taxon>Chitinophagales</taxon>
        <taxon>Chitinophagaceae</taxon>
        <taxon>Chitinophaga</taxon>
    </lineage>
</organism>
<evidence type="ECO:0000256" key="1">
    <source>
        <dbReference type="SAM" id="SignalP"/>
    </source>
</evidence>
<sequence>MKKNISLTFSALLLFSGLSAFSQQVLPTVTITAGNYKYLGAASGADDAAPVQRLQRTAAAYDVKSSDYYEEDYENYFISFYLPAGRVLACYDNAGKILYTVERYEDVVLPAVVSKAVAERYPNWGITKDVYLVNYKEGSGQVGKKYKLVLQNGDKRIRIVTNEQGEIL</sequence>
<feature type="signal peptide" evidence="1">
    <location>
        <begin position="1"/>
        <end position="22"/>
    </location>
</feature>
<dbReference type="RefSeq" id="WP_108689081.1">
    <property type="nucleotide sequence ID" value="NZ_QCYK01000003.1"/>
</dbReference>
<dbReference type="Gene3D" id="3.10.450.360">
    <property type="match status" value="1"/>
</dbReference>
<dbReference type="AlphaFoldDB" id="A0A2T7BE14"/>
<dbReference type="GO" id="GO:0016779">
    <property type="term" value="F:nucleotidyltransferase activity"/>
    <property type="evidence" value="ECO:0007669"/>
    <property type="project" value="UniProtKB-KW"/>
</dbReference>
<proteinExistence type="predicted"/>
<dbReference type="Proteomes" id="UP000244450">
    <property type="component" value="Unassembled WGS sequence"/>
</dbReference>
<comment type="caution">
    <text evidence="2">The sequence shown here is derived from an EMBL/GenBank/DDBJ whole genome shotgun (WGS) entry which is preliminary data.</text>
</comment>
<keyword evidence="3" id="KW-1185">Reference proteome</keyword>
<reference evidence="2 3" key="1">
    <citation type="submission" date="2018-04" db="EMBL/GenBank/DDBJ databases">
        <title>Chitinophaga fuyangensis sp. nov., isolated from soil in a chemical factory.</title>
        <authorList>
            <person name="Chen K."/>
        </authorList>
    </citation>
    <scope>NUCLEOTIDE SEQUENCE [LARGE SCALE GENOMIC DNA]</scope>
    <source>
        <strain evidence="2 3">LY-1</strain>
    </source>
</reference>
<dbReference type="SUPFAM" id="SSF160574">
    <property type="entry name" value="BT0923-like"/>
    <property type="match status" value="1"/>
</dbReference>
<name>A0A2T7BE14_9BACT</name>
<gene>
    <name evidence="2" type="ORF">DCC81_23395</name>
</gene>
<keyword evidence="2" id="KW-0808">Transferase</keyword>
<dbReference type="EMBL" id="QCYK01000003">
    <property type="protein sequence ID" value="PUZ23334.1"/>
    <property type="molecule type" value="Genomic_DNA"/>
</dbReference>
<evidence type="ECO:0000313" key="2">
    <source>
        <dbReference type="EMBL" id="PUZ23334.1"/>
    </source>
</evidence>
<keyword evidence="1" id="KW-0732">Signal</keyword>
<dbReference type="OrthoDB" id="668160at2"/>
<protein>
    <submittedName>
        <fullName evidence="2">Nicotinate-nucleotide adenylyltransferase</fullName>
    </submittedName>
</protein>
<accession>A0A2T7BE14</accession>